<feature type="chain" id="PRO_5022882333" evidence="1">
    <location>
        <begin position="19"/>
        <end position="64"/>
    </location>
</feature>
<keyword evidence="1" id="KW-0732">Signal</keyword>
<feature type="signal peptide" evidence="1">
    <location>
        <begin position="1"/>
        <end position="18"/>
    </location>
</feature>
<proteinExistence type="predicted"/>
<sequence>MAGYLSLVILRGGVSVMARDCYGEETGQEQQKMGKKMPIARVMGGSGGDGGGALFTAHHYCKNF</sequence>
<reference evidence="2 3" key="1">
    <citation type="submission" date="2019-05" db="EMBL/GenBank/DDBJ databases">
        <title>Another draft genome of Portunus trituberculatus and its Hox gene families provides insights of decapod evolution.</title>
        <authorList>
            <person name="Jeong J.-H."/>
            <person name="Song I."/>
            <person name="Kim S."/>
            <person name="Choi T."/>
            <person name="Kim D."/>
            <person name="Ryu S."/>
            <person name="Kim W."/>
        </authorList>
    </citation>
    <scope>NUCLEOTIDE SEQUENCE [LARGE SCALE GENOMIC DNA]</scope>
    <source>
        <tissue evidence="2">Muscle</tissue>
    </source>
</reference>
<evidence type="ECO:0000313" key="2">
    <source>
        <dbReference type="EMBL" id="MPC60098.1"/>
    </source>
</evidence>
<keyword evidence="3" id="KW-1185">Reference proteome</keyword>
<evidence type="ECO:0000313" key="3">
    <source>
        <dbReference type="Proteomes" id="UP000324222"/>
    </source>
</evidence>
<accession>A0A5B7GSW8</accession>
<protein>
    <submittedName>
        <fullName evidence="2">Uncharacterized protein</fullName>
    </submittedName>
</protein>
<name>A0A5B7GSW8_PORTR</name>
<dbReference type="Proteomes" id="UP000324222">
    <property type="component" value="Unassembled WGS sequence"/>
</dbReference>
<organism evidence="2 3">
    <name type="scientific">Portunus trituberculatus</name>
    <name type="common">Swimming crab</name>
    <name type="synonym">Neptunus trituberculatus</name>
    <dbReference type="NCBI Taxonomy" id="210409"/>
    <lineage>
        <taxon>Eukaryota</taxon>
        <taxon>Metazoa</taxon>
        <taxon>Ecdysozoa</taxon>
        <taxon>Arthropoda</taxon>
        <taxon>Crustacea</taxon>
        <taxon>Multicrustacea</taxon>
        <taxon>Malacostraca</taxon>
        <taxon>Eumalacostraca</taxon>
        <taxon>Eucarida</taxon>
        <taxon>Decapoda</taxon>
        <taxon>Pleocyemata</taxon>
        <taxon>Brachyura</taxon>
        <taxon>Eubrachyura</taxon>
        <taxon>Portunoidea</taxon>
        <taxon>Portunidae</taxon>
        <taxon>Portuninae</taxon>
        <taxon>Portunus</taxon>
    </lineage>
</organism>
<dbReference type="EMBL" id="VSRR010017180">
    <property type="protein sequence ID" value="MPC60098.1"/>
    <property type="molecule type" value="Genomic_DNA"/>
</dbReference>
<evidence type="ECO:0000256" key="1">
    <source>
        <dbReference type="SAM" id="SignalP"/>
    </source>
</evidence>
<comment type="caution">
    <text evidence="2">The sequence shown here is derived from an EMBL/GenBank/DDBJ whole genome shotgun (WGS) entry which is preliminary data.</text>
</comment>
<gene>
    <name evidence="2" type="ORF">E2C01_054135</name>
</gene>
<dbReference type="AlphaFoldDB" id="A0A5B7GSW8"/>